<keyword evidence="3" id="KW-1185">Reference proteome</keyword>
<comment type="caution">
    <text evidence="2">The sequence shown here is derived from an EMBL/GenBank/DDBJ whole genome shotgun (WGS) entry which is preliminary data.</text>
</comment>
<dbReference type="PANTHER" id="PTHR40943">
    <property type="entry name" value="CYTOPLASMIC PROTEIN-RELATED"/>
    <property type="match status" value="1"/>
</dbReference>
<dbReference type="AlphaFoldDB" id="A0ABD3RE40"/>
<dbReference type="CDD" id="cd02227">
    <property type="entry name" value="cupin_TM1112-like"/>
    <property type="match status" value="1"/>
</dbReference>
<dbReference type="Gene3D" id="2.60.120.10">
    <property type="entry name" value="Jelly Rolls"/>
    <property type="match status" value="2"/>
</dbReference>
<reference evidence="2 3" key="1">
    <citation type="submission" date="2024-10" db="EMBL/GenBank/DDBJ databases">
        <title>Updated reference genomes for cyclostephanoid diatoms.</title>
        <authorList>
            <person name="Roberts W.R."/>
            <person name="Alverson A.J."/>
        </authorList>
    </citation>
    <scope>NUCLEOTIDE SEQUENCE [LARGE SCALE GENOMIC DNA]</scope>
    <source>
        <strain evidence="2 3">AJA228-03</strain>
    </source>
</reference>
<accession>A0ABD3RE40</accession>
<dbReference type="InterPro" id="IPR014710">
    <property type="entry name" value="RmlC-like_jellyroll"/>
</dbReference>
<dbReference type="InterPro" id="IPR008579">
    <property type="entry name" value="UGlyAH_Cupin_dom"/>
</dbReference>
<gene>
    <name evidence="2" type="ORF">ACHAXA_009285</name>
</gene>
<evidence type="ECO:0000313" key="3">
    <source>
        <dbReference type="Proteomes" id="UP001530377"/>
    </source>
</evidence>
<name>A0ABD3RE40_9STRA</name>
<feature type="domain" description="(S)-ureidoglycine aminohydrolase cupin" evidence="1">
    <location>
        <begin position="54"/>
        <end position="121"/>
    </location>
</feature>
<dbReference type="EMBL" id="JALLPB020000270">
    <property type="protein sequence ID" value="KAL3811285.1"/>
    <property type="molecule type" value="Genomic_DNA"/>
</dbReference>
<dbReference type="InterPro" id="IPR011051">
    <property type="entry name" value="RmlC_Cupin_sf"/>
</dbReference>
<dbReference type="Proteomes" id="UP001530377">
    <property type="component" value="Unassembled WGS sequence"/>
</dbReference>
<sequence length="245" mass="26566">MGPLTSIAFDRNGPCGRGLSTIDESPDDLPLTPGSGVRVQSGDAYFTDDTGKCIAGIWDCTPCQTAMGPYPFDEFMVLIDGSVIIIREDGTERIFRAGDAFVIPKGSIVSWKQTESVRKFYVVVIDDKIEAGSSETLMVRHIDPTKDIPNSRGVYTDPSGQFRAGIKDGKFISSSPPFPENELLHILEGEITITTDASDGDGECDVRTFVAGDTFLVPRGMNCHRRSSTDGVLAIFCSWNPSPSK</sequence>
<organism evidence="2 3">
    <name type="scientific">Cyclostephanos tholiformis</name>
    <dbReference type="NCBI Taxonomy" id="382380"/>
    <lineage>
        <taxon>Eukaryota</taxon>
        <taxon>Sar</taxon>
        <taxon>Stramenopiles</taxon>
        <taxon>Ochrophyta</taxon>
        <taxon>Bacillariophyta</taxon>
        <taxon>Coscinodiscophyceae</taxon>
        <taxon>Thalassiosirophycidae</taxon>
        <taxon>Stephanodiscales</taxon>
        <taxon>Stephanodiscaceae</taxon>
        <taxon>Cyclostephanos</taxon>
    </lineage>
</organism>
<proteinExistence type="predicted"/>
<evidence type="ECO:0000313" key="2">
    <source>
        <dbReference type="EMBL" id="KAL3811285.1"/>
    </source>
</evidence>
<dbReference type="Pfam" id="PF05899">
    <property type="entry name" value="Cupin_3"/>
    <property type="match status" value="2"/>
</dbReference>
<evidence type="ECO:0000259" key="1">
    <source>
        <dbReference type="Pfam" id="PF05899"/>
    </source>
</evidence>
<protein>
    <recommendedName>
        <fullName evidence="1">(S)-ureidoglycine aminohydrolase cupin domain-containing protein</fullName>
    </recommendedName>
</protein>
<dbReference type="SUPFAM" id="SSF51182">
    <property type="entry name" value="RmlC-like cupins"/>
    <property type="match status" value="2"/>
</dbReference>
<dbReference type="PANTHER" id="PTHR40943:SF1">
    <property type="entry name" value="CYTOPLASMIC PROTEIN"/>
    <property type="match status" value="1"/>
</dbReference>
<feature type="domain" description="(S)-ureidoglycine aminohydrolase cupin" evidence="1">
    <location>
        <begin position="177"/>
        <end position="225"/>
    </location>
</feature>